<evidence type="ECO:0000256" key="1">
    <source>
        <dbReference type="ARBA" id="ARBA00006432"/>
    </source>
</evidence>
<keyword evidence="6" id="KW-1185">Reference proteome</keyword>
<evidence type="ECO:0000313" key="6">
    <source>
        <dbReference type="Proteomes" id="UP001596547"/>
    </source>
</evidence>
<keyword evidence="2" id="KW-0436">Ligase</keyword>
<feature type="domain" description="AMP-dependent synthetase/ligase" evidence="3">
    <location>
        <begin position="38"/>
        <end position="423"/>
    </location>
</feature>
<dbReference type="InterPro" id="IPR025110">
    <property type="entry name" value="AMP-bd_C"/>
</dbReference>
<proteinExistence type="inferred from homology"/>
<comment type="similarity">
    <text evidence="1">Belongs to the ATP-dependent AMP-binding enzyme family.</text>
</comment>
<dbReference type="InterPro" id="IPR020845">
    <property type="entry name" value="AMP-binding_CS"/>
</dbReference>
<dbReference type="GeneID" id="79317136"/>
<reference evidence="5 6" key="1">
    <citation type="journal article" date="2019" name="Int. J. Syst. Evol. Microbiol.">
        <title>The Global Catalogue of Microorganisms (GCM) 10K type strain sequencing project: providing services to taxonomists for standard genome sequencing and annotation.</title>
        <authorList>
            <consortium name="The Broad Institute Genomics Platform"/>
            <consortium name="The Broad Institute Genome Sequencing Center for Infectious Disease"/>
            <person name="Wu L."/>
            <person name="Ma J."/>
        </authorList>
    </citation>
    <scope>NUCLEOTIDE SEQUENCE [LARGE SCALE GENOMIC DNA]</scope>
    <source>
        <strain evidence="5 6">PSR21</strain>
    </source>
</reference>
<dbReference type="InterPro" id="IPR045851">
    <property type="entry name" value="AMP-bd_C_sf"/>
</dbReference>
<dbReference type="Proteomes" id="UP001596547">
    <property type="component" value="Unassembled WGS sequence"/>
</dbReference>
<name>A0ABD6AEA0_9EURY</name>
<dbReference type="PROSITE" id="PS00455">
    <property type="entry name" value="AMP_BINDING"/>
    <property type="match status" value="1"/>
</dbReference>
<evidence type="ECO:0000256" key="2">
    <source>
        <dbReference type="ARBA" id="ARBA00022598"/>
    </source>
</evidence>
<dbReference type="PANTHER" id="PTHR24096">
    <property type="entry name" value="LONG-CHAIN-FATTY-ACID--COA LIGASE"/>
    <property type="match status" value="1"/>
</dbReference>
<dbReference type="Pfam" id="PF13193">
    <property type="entry name" value="AMP-binding_C"/>
    <property type="match status" value="1"/>
</dbReference>
<sequence>MVADRDASYVADADAWPEGLPRTLPFPRGRRPGHECLRAQATERPNAPAVTFYGRTLTWGELDAHVDGFAAALEGRGHGLGDVCALYLQNSPQFLVAYHGAHRAGLVATPVNPQSKTPALRRQLADSGAEVIVAHTDLLTTVREATAASGPDDVIAAEYRAFADPSSSSIPVHPVVTDEPSAPGDLETVADLSATGGTPSEDGPTLGDRALLQYTGGTTGLPKGCVHTHWNVLFKATTTAAVRRYDESDVLLGAMPTFHVAGKQRYCDAPPVAGCHVVLLARYAPEAVLAAVDTYGVTSTWLAVPAVEELLSHPELDAYDLTSLSANRGFTNCSSFGTMLTRDLSDDWEAATGSILQESGYGLTETHTTDTHTFGTDRVEPGFVGLPCYGVDVEIRDVETGEALPPGERGEIVVSTPATMVEYHGRPDETAAVLDPDGALHTGDVGLVTEEGYLYFLGRRKDAIKVSGHTVAPREVELVVEACPGVADAVVVGAPHERRGAVLEAHVVPADGTVTEAEILDYVAPLLAEFKRPRRVVFRESFPRTDVGKVDRAGYYETLPDGYE</sequence>
<organism evidence="5 6">
    <name type="scientific">Halomarina halobia</name>
    <dbReference type="NCBI Taxonomy" id="3033386"/>
    <lineage>
        <taxon>Archaea</taxon>
        <taxon>Methanobacteriati</taxon>
        <taxon>Methanobacteriota</taxon>
        <taxon>Stenosarchaea group</taxon>
        <taxon>Halobacteria</taxon>
        <taxon>Halobacteriales</taxon>
        <taxon>Natronomonadaceae</taxon>
        <taxon>Halomarina</taxon>
    </lineage>
</organism>
<dbReference type="EMBL" id="JBHTBF010000003">
    <property type="protein sequence ID" value="MFC7318675.1"/>
    <property type="molecule type" value="Genomic_DNA"/>
</dbReference>
<protein>
    <submittedName>
        <fullName evidence="5">AMP-binding protein</fullName>
    </submittedName>
</protein>
<dbReference type="Gene3D" id="3.30.300.30">
    <property type="match status" value="1"/>
</dbReference>
<gene>
    <name evidence="5" type="ORF">ACFQPE_18020</name>
</gene>
<dbReference type="GO" id="GO:0016874">
    <property type="term" value="F:ligase activity"/>
    <property type="evidence" value="ECO:0007669"/>
    <property type="project" value="UniProtKB-KW"/>
</dbReference>
<evidence type="ECO:0000313" key="5">
    <source>
        <dbReference type="EMBL" id="MFC7318675.1"/>
    </source>
</evidence>
<dbReference type="PANTHER" id="PTHR24096:SF149">
    <property type="entry name" value="AMP-BINDING DOMAIN-CONTAINING PROTEIN-RELATED"/>
    <property type="match status" value="1"/>
</dbReference>
<dbReference type="Gene3D" id="3.40.50.12780">
    <property type="entry name" value="N-terminal domain of ligase-like"/>
    <property type="match status" value="1"/>
</dbReference>
<dbReference type="RefSeq" id="WP_276306487.1">
    <property type="nucleotide sequence ID" value="NZ_CP119993.1"/>
</dbReference>
<dbReference type="InterPro" id="IPR000873">
    <property type="entry name" value="AMP-dep_synth/lig_dom"/>
</dbReference>
<dbReference type="Pfam" id="PF00501">
    <property type="entry name" value="AMP-binding"/>
    <property type="match status" value="1"/>
</dbReference>
<accession>A0ABD6AEA0</accession>
<feature type="domain" description="AMP-binding enzyme C-terminal" evidence="4">
    <location>
        <begin position="475"/>
        <end position="549"/>
    </location>
</feature>
<dbReference type="AlphaFoldDB" id="A0ABD6AEA0"/>
<dbReference type="SUPFAM" id="SSF56801">
    <property type="entry name" value="Acetyl-CoA synthetase-like"/>
    <property type="match status" value="1"/>
</dbReference>
<evidence type="ECO:0000259" key="4">
    <source>
        <dbReference type="Pfam" id="PF13193"/>
    </source>
</evidence>
<comment type="caution">
    <text evidence="5">The sequence shown here is derived from an EMBL/GenBank/DDBJ whole genome shotgun (WGS) entry which is preliminary data.</text>
</comment>
<evidence type="ECO:0000259" key="3">
    <source>
        <dbReference type="Pfam" id="PF00501"/>
    </source>
</evidence>
<dbReference type="InterPro" id="IPR042099">
    <property type="entry name" value="ANL_N_sf"/>
</dbReference>